<evidence type="ECO:0000313" key="2">
    <source>
        <dbReference type="EMBL" id="NGN41269.1"/>
    </source>
</evidence>
<sequence>MGNMLLRCVMGFVVALVMTMHAGAADGVANIAAPAFGKPTPCSQKLDAKAFLSDDQPDGDVQDERAPRKALCKIDMTPIMADALLHGVISPTRWMGWRGDPQPVTGVWPVSEKPPNLRSL</sequence>
<accession>A0A7C9VBC1</accession>
<evidence type="ECO:0000256" key="1">
    <source>
        <dbReference type="SAM" id="SignalP"/>
    </source>
</evidence>
<comment type="caution">
    <text evidence="2">The sequence shown here is derived from an EMBL/GenBank/DDBJ whole genome shotgun (WGS) entry which is preliminary data.</text>
</comment>
<dbReference type="Proteomes" id="UP000481252">
    <property type="component" value="Unassembled WGS sequence"/>
</dbReference>
<feature type="signal peptide" evidence="1">
    <location>
        <begin position="1"/>
        <end position="24"/>
    </location>
</feature>
<reference evidence="2 3" key="1">
    <citation type="submission" date="2020-02" db="EMBL/GenBank/DDBJ databases">
        <title>Genome sequence of the type strain CGMCC 1.15528 of Mesorhizobium zhangyense.</title>
        <authorList>
            <person name="Gao J."/>
            <person name="Sun J."/>
        </authorList>
    </citation>
    <scope>NUCLEOTIDE SEQUENCE [LARGE SCALE GENOMIC DNA]</scope>
    <source>
        <strain evidence="2 3">CGMCC 1.15528</strain>
    </source>
</reference>
<evidence type="ECO:0000313" key="3">
    <source>
        <dbReference type="Proteomes" id="UP000481252"/>
    </source>
</evidence>
<protein>
    <submittedName>
        <fullName evidence="2">Uncharacterized protein</fullName>
    </submittedName>
</protein>
<keyword evidence="1" id="KW-0732">Signal</keyword>
<dbReference type="EMBL" id="JAAKZG010000003">
    <property type="protein sequence ID" value="NGN41269.1"/>
    <property type="molecule type" value="Genomic_DNA"/>
</dbReference>
<keyword evidence="3" id="KW-1185">Reference proteome</keyword>
<organism evidence="2 3">
    <name type="scientific">Mesorhizobium zhangyense</name>
    <dbReference type="NCBI Taxonomy" id="1776730"/>
    <lineage>
        <taxon>Bacteria</taxon>
        <taxon>Pseudomonadati</taxon>
        <taxon>Pseudomonadota</taxon>
        <taxon>Alphaproteobacteria</taxon>
        <taxon>Hyphomicrobiales</taxon>
        <taxon>Phyllobacteriaceae</taxon>
        <taxon>Mesorhizobium</taxon>
    </lineage>
</organism>
<dbReference type="RefSeq" id="WP_165116557.1">
    <property type="nucleotide sequence ID" value="NZ_JAAKZG010000003.1"/>
</dbReference>
<name>A0A7C9VBC1_9HYPH</name>
<gene>
    <name evidence="2" type="ORF">G6N74_09350</name>
</gene>
<proteinExistence type="predicted"/>
<dbReference type="AlphaFoldDB" id="A0A7C9VBC1"/>
<feature type="chain" id="PRO_5028893879" evidence="1">
    <location>
        <begin position="25"/>
        <end position="120"/>
    </location>
</feature>